<dbReference type="GO" id="GO:1990316">
    <property type="term" value="C:Atg1/ULK1 kinase complex"/>
    <property type="evidence" value="ECO:0007669"/>
    <property type="project" value="TreeGrafter"/>
</dbReference>
<dbReference type="GO" id="GO:0000407">
    <property type="term" value="C:phagophore assembly site"/>
    <property type="evidence" value="ECO:0007669"/>
    <property type="project" value="TreeGrafter"/>
</dbReference>
<evidence type="ECO:0000256" key="1">
    <source>
        <dbReference type="ARBA" id="ARBA00007130"/>
    </source>
</evidence>
<dbReference type="PANTHER" id="PTHR13292:SF0">
    <property type="entry name" value="AUTOPHAGY-RELATED PROTEIN 101"/>
    <property type="match status" value="1"/>
</dbReference>
<organism evidence="4 5">
    <name type="scientific">Laetiporus sulphureus 93-53</name>
    <dbReference type="NCBI Taxonomy" id="1314785"/>
    <lineage>
        <taxon>Eukaryota</taxon>
        <taxon>Fungi</taxon>
        <taxon>Dikarya</taxon>
        <taxon>Basidiomycota</taxon>
        <taxon>Agaricomycotina</taxon>
        <taxon>Agaricomycetes</taxon>
        <taxon>Polyporales</taxon>
        <taxon>Laetiporus</taxon>
    </lineage>
</organism>
<sequence length="200" mass="22603">MNPTYPTITIDLVLDRLTAKEALRAVLHSVLFHRLFGTVKEQSHEVLDVTMPGIDDPEMKQLIEEKVDAFWKGIEGGISKRGQIIVTFSEKRPRKTWFIMGEEEIPWEQWYAYGLRASCHLTFGGNCRIINAEMRQPVQDKDRQIFNGELASVLTKSLETMLNYASSERGRSAVPIITNANGISPFPIKITVKIKGVEVG</sequence>
<comment type="similarity">
    <text evidence="1">Belongs to the ATG101 family.</text>
</comment>
<dbReference type="InParanoid" id="A0A165C2C6"/>
<dbReference type="AlphaFoldDB" id="A0A165C2C6"/>
<dbReference type="GO" id="GO:0019901">
    <property type="term" value="F:protein kinase binding"/>
    <property type="evidence" value="ECO:0007669"/>
    <property type="project" value="TreeGrafter"/>
</dbReference>
<accession>A0A165C2C6</accession>
<dbReference type="GeneID" id="63830244"/>
<dbReference type="OrthoDB" id="10259639at2759"/>
<evidence type="ECO:0000256" key="3">
    <source>
        <dbReference type="ARBA" id="ARBA00023006"/>
    </source>
</evidence>
<dbReference type="RefSeq" id="XP_040759814.1">
    <property type="nucleotide sequence ID" value="XM_040913216.1"/>
</dbReference>
<dbReference type="Pfam" id="PF07855">
    <property type="entry name" value="ATG101"/>
    <property type="match status" value="1"/>
</dbReference>
<protein>
    <recommendedName>
        <fullName evidence="2">Autophagy-related protein 101</fullName>
    </recommendedName>
</protein>
<dbReference type="FunCoup" id="A0A165C2C6">
    <property type="interactions" value="218"/>
</dbReference>
<reference evidence="4 5" key="1">
    <citation type="journal article" date="2016" name="Mol. Biol. Evol.">
        <title>Comparative Genomics of Early-Diverging Mushroom-Forming Fungi Provides Insights into the Origins of Lignocellulose Decay Capabilities.</title>
        <authorList>
            <person name="Nagy L.G."/>
            <person name="Riley R."/>
            <person name="Tritt A."/>
            <person name="Adam C."/>
            <person name="Daum C."/>
            <person name="Floudas D."/>
            <person name="Sun H."/>
            <person name="Yadav J.S."/>
            <person name="Pangilinan J."/>
            <person name="Larsson K.H."/>
            <person name="Matsuura K."/>
            <person name="Barry K."/>
            <person name="Labutti K."/>
            <person name="Kuo R."/>
            <person name="Ohm R.A."/>
            <person name="Bhattacharya S.S."/>
            <person name="Shirouzu T."/>
            <person name="Yoshinaga Y."/>
            <person name="Martin F.M."/>
            <person name="Grigoriev I.V."/>
            <person name="Hibbett D.S."/>
        </authorList>
    </citation>
    <scope>NUCLEOTIDE SEQUENCE [LARGE SCALE GENOMIC DNA]</scope>
    <source>
        <strain evidence="4 5">93-53</strain>
    </source>
</reference>
<name>A0A165C2C6_9APHY</name>
<gene>
    <name evidence="4" type="ORF">LAESUDRAFT_763182</name>
</gene>
<dbReference type="GO" id="GO:0000045">
    <property type="term" value="P:autophagosome assembly"/>
    <property type="evidence" value="ECO:0007669"/>
    <property type="project" value="TreeGrafter"/>
</dbReference>
<keyword evidence="5" id="KW-1185">Reference proteome</keyword>
<dbReference type="EMBL" id="KV427656">
    <property type="protein sequence ID" value="KZT02074.1"/>
    <property type="molecule type" value="Genomic_DNA"/>
</dbReference>
<evidence type="ECO:0000313" key="4">
    <source>
        <dbReference type="EMBL" id="KZT02074.1"/>
    </source>
</evidence>
<dbReference type="Proteomes" id="UP000076871">
    <property type="component" value="Unassembled WGS sequence"/>
</dbReference>
<dbReference type="PANTHER" id="PTHR13292">
    <property type="entry name" value="AUTOPHAGY-RELATED PROTEIN 101"/>
    <property type="match status" value="1"/>
</dbReference>
<evidence type="ECO:0000313" key="5">
    <source>
        <dbReference type="Proteomes" id="UP000076871"/>
    </source>
</evidence>
<dbReference type="InterPro" id="IPR012445">
    <property type="entry name" value="ATG101"/>
</dbReference>
<evidence type="ECO:0000256" key="2">
    <source>
        <dbReference type="ARBA" id="ARBA00018874"/>
    </source>
</evidence>
<proteinExistence type="inferred from homology"/>
<keyword evidence="3" id="KW-0072">Autophagy</keyword>
<dbReference type="STRING" id="1314785.A0A165C2C6"/>